<organism evidence="1 2">
    <name type="scientific">Bowmanella yangjiangensis</name>
    <dbReference type="NCBI Taxonomy" id="2811230"/>
    <lineage>
        <taxon>Bacteria</taxon>
        <taxon>Pseudomonadati</taxon>
        <taxon>Pseudomonadota</taxon>
        <taxon>Gammaproteobacteria</taxon>
        <taxon>Alteromonadales</taxon>
        <taxon>Alteromonadaceae</taxon>
        <taxon>Bowmanella</taxon>
    </lineage>
</organism>
<dbReference type="Gene3D" id="3.40.50.300">
    <property type="entry name" value="P-loop containing nucleotide triphosphate hydrolases"/>
    <property type="match status" value="1"/>
</dbReference>
<keyword evidence="2" id="KW-1185">Reference proteome</keyword>
<dbReference type="Pfam" id="PF13469">
    <property type="entry name" value="Sulfotransfer_3"/>
    <property type="match status" value="1"/>
</dbReference>
<comment type="caution">
    <text evidence="1">The sequence shown here is derived from an EMBL/GenBank/DDBJ whole genome shotgun (WGS) entry which is preliminary data.</text>
</comment>
<dbReference type="Proteomes" id="UP000663992">
    <property type="component" value="Unassembled WGS sequence"/>
</dbReference>
<reference evidence="1 2" key="1">
    <citation type="submission" date="2021-03" db="EMBL/GenBank/DDBJ databases">
        <title>novel species isolated from a fishpond in China.</title>
        <authorList>
            <person name="Lu H."/>
            <person name="Cai Z."/>
        </authorList>
    </citation>
    <scope>NUCLEOTIDE SEQUENCE [LARGE SCALE GENOMIC DNA]</scope>
    <source>
        <strain evidence="1 2">Y57</strain>
    </source>
</reference>
<evidence type="ECO:0000313" key="2">
    <source>
        <dbReference type="Proteomes" id="UP000663992"/>
    </source>
</evidence>
<proteinExistence type="predicted"/>
<dbReference type="SUPFAM" id="SSF52540">
    <property type="entry name" value="P-loop containing nucleoside triphosphate hydrolases"/>
    <property type="match status" value="1"/>
</dbReference>
<dbReference type="InterPro" id="IPR027417">
    <property type="entry name" value="P-loop_NTPase"/>
</dbReference>
<dbReference type="RefSeq" id="WP_206592584.1">
    <property type="nucleotide sequence ID" value="NZ_JAFKCS010000002.1"/>
</dbReference>
<name>A0ABS3CNS8_9ALTE</name>
<accession>A0ABS3CNS8</accession>
<sequence>MSAKFHFISGLPRSGSTLLSSILRQNPAFTANISSPVAPMLTSILQQFSAGSEHASQVSTMQRQALCKGLFENYYTEQQDKQVIFDTNRLWCARLPLLQQLFPQSKVIACVRNVAWIMDSIERLYNKDPLENSRLFNDDAERNTVYSRTEALANTNRMVGFAWTALKEAYYSPHAKSVLLVDYQLLTEAPDKVMRLIYQFIDEPWFEHDFNNLSFDTPQFDQNLGLSGLHSIRPKLAVTARQTVLPPDVFERFNTMNFWDTDTSSAANVIRIKQP</sequence>
<evidence type="ECO:0000313" key="1">
    <source>
        <dbReference type="EMBL" id="MBN7818751.1"/>
    </source>
</evidence>
<gene>
    <name evidence="1" type="ORF">J0A65_02685</name>
</gene>
<dbReference type="EMBL" id="JAFKCS010000002">
    <property type="protein sequence ID" value="MBN7818751.1"/>
    <property type="molecule type" value="Genomic_DNA"/>
</dbReference>
<protein>
    <submittedName>
        <fullName evidence="1">Sulfotransferase</fullName>
    </submittedName>
</protein>